<name>A0A9N8ECR6_9STRA</name>
<dbReference type="OrthoDB" id="35902at2759"/>
<dbReference type="Gene3D" id="1.25.40.20">
    <property type="entry name" value="Ankyrin repeat-containing domain"/>
    <property type="match status" value="1"/>
</dbReference>
<accession>A0A9N8ECR6</accession>
<dbReference type="InterPro" id="IPR036770">
    <property type="entry name" value="Ankyrin_rpt-contain_sf"/>
</dbReference>
<dbReference type="Pfam" id="PF00023">
    <property type="entry name" value="Ank"/>
    <property type="match status" value="1"/>
</dbReference>
<keyword evidence="5" id="KW-1185">Reference proteome</keyword>
<dbReference type="GO" id="GO:0005737">
    <property type="term" value="C:cytoplasm"/>
    <property type="evidence" value="ECO:0007669"/>
    <property type="project" value="TreeGrafter"/>
</dbReference>
<dbReference type="PANTHER" id="PTHR24153">
    <property type="entry name" value="ESPIN"/>
    <property type="match status" value="1"/>
</dbReference>
<evidence type="ECO:0000313" key="5">
    <source>
        <dbReference type="Proteomes" id="UP001153069"/>
    </source>
</evidence>
<dbReference type="InterPro" id="IPR052420">
    <property type="entry name" value="Espin/Espin-like"/>
</dbReference>
<dbReference type="AlphaFoldDB" id="A0A9N8ECR6"/>
<dbReference type="SMART" id="SM00248">
    <property type="entry name" value="ANK"/>
    <property type="match status" value="4"/>
</dbReference>
<sequence length="245" mass="27047">MSIVGSVGRRMKAPSPLSKSIMNDRWEEALTIARNQPEKAKVWGWRQGFFEGLKDSKVLPLHECLVGNGPVEVVHALISAYPKGVQHKESSYQRLPLHCACRKNANPKVVQLLLEADAEASLVADSLGRLPLHYALSNGANDEVISLLLKYHPNSARGCDNRGWTPLHVACGMGASTHVVKMILESYPEACILKTRKGSRPIKCVNPKAVNKEEVKALLQTKKRDLDSTYRPAKPVKQGSERTLV</sequence>
<evidence type="ECO:0000256" key="1">
    <source>
        <dbReference type="ARBA" id="ARBA00022737"/>
    </source>
</evidence>
<evidence type="ECO:0000256" key="3">
    <source>
        <dbReference type="PROSITE-ProRule" id="PRU00023"/>
    </source>
</evidence>
<dbReference type="GO" id="GO:0051017">
    <property type="term" value="P:actin filament bundle assembly"/>
    <property type="evidence" value="ECO:0007669"/>
    <property type="project" value="TreeGrafter"/>
</dbReference>
<dbReference type="PROSITE" id="PS50297">
    <property type="entry name" value="ANK_REP_REGION"/>
    <property type="match status" value="1"/>
</dbReference>
<dbReference type="EMBL" id="CAICTM010000762">
    <property type="protein sequence ID" value="CAB9516140.1"/>
    <property type="molecule type" value="Genomic_DNA"/>
</dbReference>
<dbReference type="Pfam" id="PF12796">
    <property type="entry name" value="Ank_2"/>
    <property type="match status" value="1"/>
</dbReference>
<keyword evidence="2 3" id="KW-0040">ANK repeat</keyword>
<dbReference type="InterPro" id="IPR002110">
    <property type="entry name" value="Ankyrin_rpt"/>
</dbReference>
<gene>
    <name evidence="4" type="ORF">SEMRO_763_G198850.1</name>
</gene>
<dbReference type="PANTHER" id="PTHR24153:SF8">
    <property type="entry name" value="FORKED, ISOFORM F"/>
    <property type="match status" value="1"/>
</dbReference>
<dbReference type="GO" id="GO:0051015">
    <property type="term" value="F:actin filament binding"/>
    <property type="evidence" value="ECO:0007669"/>
    <property type="project" value="TreeGrafter"/>
</dbReference>
<reference evidence="4" key="1">
    <citation type="submission" date="2020-06" db="EMBL/GenBank/DDBJ databases">
        <authorList>
            <consortium name="Plant Systems Biology data submission"/>
        </authorList>
    </citation>
    <scope>NUCLEOTIDE SEQUENCE</scope>
    <source>
        <strain evidence="4">D6</strain>
    </source>
</reference>
<comment type="caution">
    <text evidence="4">The sequence shown here is derived from an EMBL/GenBank/DDBJ whole genome shotgun (WGS) entry which is preliminary data.</text>
</comment>
<dbReference type="SUPFAM" id="SSF48403">
    <property type="entry name" value="Ankyrin repeat"/>
    <property type="match status" value="1"/>
</dbReference>
<evidence type="ECO:0000313" key="4">
    <source>
        <dbReference type="EMBL" id="CAB9516140.1"/>
    </source>
</evidence>
<dbReference type="Proteomes" id="UP001153069">
    <property type="component" value="Unassembled WGS sequence"/>
</dbReference>
<keyword evidence="1" id="KW-0677">Repeat</keyword>
<dbReference type="PROSITE" id="PS50088">
    <property type="entry name" value="ANK_REPEAT"/>
    <property type="match status" value="1"/>
</dbReference>
<feature type="repeat" description="ANK" evidence="3">
    <location>
        <begin position="162"/>
        <end position="185"/>
    </location>
</feature>
<protein>
    <submittedName>
        <fullName evidence="4">Ankyrin Repeat</fullName>
    </submittedName>
</protein>
<organism evidence="4 5">
    <name type="scientific">Seminavis robusta</name>
    <dbReference type="NCBI Taxonomy" id="568900"/>
    <lineage>
        <taxon>Eukaryota</taxon>
        <taxon>Sar</taxon>
        <taxon>Stramenopiles</taxon>
        <taxon>Ochrophyta</taxon>
        <taxon>Bacillariophyta</taxon>
        <taxon>Bacillariophyceae</taxon>
        <taxon>Bacillariophycidae</taxon>
        <taxon>Naviculales</taxon>
        <taxon>Naviculaceae</taxon>
        <taxon>Seminavis</taxon>
    </lineage>
</organism>
<proteinExistence type="predicted"/>
<evidence type="ECO:0000256" key="2">
    <source>
        <dbReference type="ARBA" id="ARBA00023043"/>
    </source>
</evidence>